<evidence type="ECO:0000313" key="2">
    <source>
        <dbReference type="Proteomes" id="UP000293398"/>
    </source>
</evidence>
<gene>
    <name evidence="1" type="ORF">EV681_0017</name>
</gene>
<dbReference type="AlphaFoldDB" id="A0A4Q7VP98"/>
<protein>
    <submittedName>
        <fullName evidence="1">Uncharacterized protein</fullName>
    </submittedName>
</protein>
<comment type="caution">
    <text evidence="1">The sequence shown here is derived from an EMBL/GenBank/DDBJ whole genome shotgun (WGS) entry which is preliminary data.</text>
</comment>
<name>A0A4Q7VP98_9BURK</name>
<keyword evidence="2" id="KW-1185">Reference proteome</keyword>
<organism evidence="1 2">
    <name type="scientific">Advenella incenata</name>
    <dbReference type="NCBI Taxonomy" id="267800"/>
    <lineage>
        <taxon>Bacteria</taxon>
        <taxon>Pseudomonadati</taxon>
        <taxon>Pseudomonadota</taxon>
        <taxon>Betaproteobacteria</taxon>
        <taxon>Burkholderiales</taxon>
        <taxon>Alcaligenaceae</taxon>
    </lineage>
</organism>
<dbReference type="Proteomes" id="UP000293398">
    <property type="component" value="Unassembled WGS sequence"/>
</dbReference>
<sequence length="65" mass="7729">MMLSAQIRIGKAKGEGKHKVRQADQIMHDKIIQLRSKKKEWVLQIQQDSWEYLLRTIIRVNKQVS</sequence>
<dbReference type="EMBL" id="SHKO01000001">
    <property type="protein sequence ID" value="RZT98241.1"/>
    <property type="molecule type" value="Genomic_DNA"/>
</dbReference>
<accession>A0A4Q7VP98</accession>
<proteinExistence type="predicted"/>
<reference evidence="1 2" key="1">
    <citation type="submission" date="2019-02" db="EMBL/GenBank/DDBJ databases">
        <title>Genomic Encyclopedia of Type Strains, Phase IV (KMG-IV): sequencing the most valuable type-strain genomes for metagenomic binning, comparative biology and taxonomic classification.</title>
        <authorList>
            <person name="Goeker M."/>
        </authorList>
    </citation>
    <scope>NUCLEOTIDE SEQUENCE [LARGE SCALE GENOMIC DNA]</scope>
    <source>
        <strain evidence="1 2">DSM 23814</strain>
    </source>
</reference>
<evidence type="ECO:0000313" key="1">
    <source>
        <dbReference type="EMBL" id="RZT98241.1"/>
    </source>
</evidence>